<evidence type="ECO:0000313" key="4">
    <source>
        <dbReference type="EMBL" id="VUC35341.1"/>
    </source>
</evidence>
<organism evidence="4 5">
    <name type="scientific">Bionectria ochroleuca</name>
    <name type="common">Gliocladium roseum</name>
    <dbReference type="NCBI Taxonomy" id="29856"/>
    <lineage>
        <taxon>Eukaryota</taxon>
        <taxon>Fungi</taxon>
        <taxon>Dikarya</taxon>
        <taxon>Ascomycota</taxon>
        <taxon>Pezizomycotina</taxon>
        <taxon>Sordariomycetes</taxon>
        <taxon>Hypocreomycetidae</taxon>
        <taxon>Hypocreales</taxon>
        <taxon>Bionectriaceae</taxon>
        <taxon>Clonostachys</taxon>
    </lineage>
</organism>
<comment type="caution">
    <text evidence="4">The sequence shown here is derived from an EMBL/GenBank/DDBJ whole genome shotgun (WGS) entry which is preliminary data.</text>
</comment>
<dbReference type="CDD" id="cd04301">
    <property type="entry name" value="NAT_SF"/>
    <property type="match status" value="2"/>
</dbReference>
<evidence type="ECO:0000313" key="5">
    <source>
        <dbReference type="Proteomes" id="UP000766486"/>
    </source>
</evidence>
<proteinExistence type="predicted"/>
<protein>
    <recommendedName>
        <fullName evidence="3">N-acetyltransferase domain-containing protein</fullName>
    </recommendedName>
</protein>
<keyword evidence="5" id="KW-1185">Reference proteome</keyword>
<keyword evidence="2" id="KW-0012">Acyltransferase</keyword>
<dbReference type="Proteomes" id="UP000766486">
    <property type="component" value="Unassembled WGS sequence"/>
</dbReference>
<dbReference type="PANTHER" id="PTHR43420">
    <property type="entry name" value="ACETYLTRANSFERASE"/>
    <property type="match status" value="1"/>
</dbReference>
<dbReference type="InterPro" id="IPR000182">
    <property type="entry name" value="GNAT_dom"/>
</dbReference>
<evidence type="ECO:0000259" key="3">
    <source>
        <dbReference type="PROSITE" id="PS51186"/>
    </source>
</evidence>
<reference evidence="4 5" key="1">
    <citation type="submission" date="2019-06" db="EMBL/GenBank/DDBJ databases">
        <authorList>
            <person name="Broberg M."/>
        </authorList>
    </citation>
    <scope>NUCLEOTIDE SEQUENCE [LARGE SCALE GENOMIC DNA]</scope>
</reference>
<dbReference type="SUPFAM" id="SSF55729">
    <property type="entry name" value="Acyl-CoA N-acyltransferases (Nat)"/>
    <property type="match status" value="1"/>
</dbReference>
<evidence type="ECO:0000256" key="1">
    <source>
        <dbReference type="ARBA" id="ARBA00022679"/>
    </source>
</evidence>
<accession>A0ABY6UV94</accession>
<dbReference type="Pfam" id="PF13508">
    <property type="entry name" value="Acetyltransf_7"/>
    <property type="match status" value="1"/>
</dbReference>
<name>A0ABY6UV94_BIOOC</name>
<keyword evidence="1" id="KW-0808">Transferase</keyword>
<dbReference type="EMBL" id="CABFNS010000910">
    <property type="protein sequence ID" value="VUC35341.1"/>
    <property type="molecule type" value="Genomic_DNA"/>
</dbReference>
<feature type="domain" description="N-acetyltransferase" evidence="3">
    <location>
        <begin position="181"/>
        <end position="329"/>
    </location>
</feature>
<dbReference type="Gene3D" id="3.40.630.30">
    <property type="match status" value="2"/>
</dbReference>
<sequence length="329" mass="37528">MAKQNQGQLPIDTQIRELDDSGQEFESLWQMWQTIFPDWPIERQRLEKIVHRMPGKCFVHENGFCLSFLQNGVLGLIAAVGVLPNHRRKGLGTALIQRAHETLRKAAKESGEQELQSLEVGSVAPRFWPQMPVNISQGVKDFFSHCGFKKSPDLGCRDLFKDIRNDVVPAEVLERVAKTNIIYRPWSPELYEECLKKQKANFSWWRGYEVLAKYGQHHEAMVAIDPETNAQVGWTLMCSPNAIIGDMYAFLPLLPTKEKTGLIAAVGVDPSFRGKGVGLALVARAMESLKERGVEGIFIDSTWLRGYYEKLGFEAKWEYERWAWEEATK</sequence>
<dbReference type="InterPro" id="IPR050680">
    <property type="entry name" value="YpeA/RimI_acetyltransf"/>
</dbReference>
<gene>
    <name evidence="4" type="ORF">CLO192961_LOCUS411168</name>
</gene>
<dbReference type="PROSITE" id="PS51186">
    <property type="entry name" value="GNAT"/>
    <property type="match status" value="2"/>
</dbReference>
<dbReference type="InterPro" id="IPR016181">
    <property type="entry name" value="Acyl_CoA_acyltransferase"/>
</dbReference>
<evidence type="ECO:0000256" key="2">
    <source>
        <dbReference type="ARBA" id="ARBA00023315"/>
    </source>
</evidence>
<dbReference type="Pfam" id="PF00583">
    <property type="entry name" value="Acetyltransf_1"/>
    <property type="match status" value="1"/>
</dbReference>
<feature type="domain" description="N-acetyltransferase" evidence="3">
    <location>
        <begin position="13"/>
        <end position="179"/>
    </location>
</feature>